<feature type="region of interest" description="Disordered" evidence="3">
    <location>
        <begin position="152"/>
        <end position="219"/>
    </location>
</feature>
<evidence type="ECO:0000256" key="3">
    <source>
        <dbReference type="SAM" id="MobiDB-lite"/>
    </source>
</evidence>
<feature type="signal peptide" evidence="4">
    <location>
        <begin position="1"/>
        <end position="33"/>
    </location>
</feature>
<dbReference type="AlphaFoldDB" id="A0A9D1PFM7"/>
<feature type="chain" id="PRO_5039093729" evidence="4">
    <location>
        <begin position="34"/>
        <end position="543"/>
    </location>
</feature>
<feature type="region of interest" description="Disordered" evidence="3">
    <location>
        <begin position="282"/>
        <end position="310"/>
    </location>
</feature>
<dbReference type="Proteomes" id="UP000886814">
    <property type="component" value="Unassembled WGS sequence"/>
</dbReference>
<evidence type="ECO:0000313" key="6">
    <source>
        <dbReference type="Proteomes" id="UP000886814"/>
    </source>
</evidence>
<proteinExistence type="predicted"/>
<evidence type="ECO:0000256" key="1">
    <source>
        <dbReference type="ARBA" id="ARBA00004196"/>
    </source>
</evidence>
<dbReference type="EMBL" id="DXIQ01000110">
    <property type="protein sequence ID" value="HIV40357.1"/>
    <property type="molecule type" value="Genomic_DNA"/>
</dbReference>
<name>A0A9D1PFM7_9FIRM</name>
<dbReference type="InterPro" id="IPR050465">
    <property type="entry name" value="UPF0194_transport"/>
</dbReference>
<reference evidence="5" key="1">
    <citation type="journal article" date="2021" name="PeerJ">
        <title>Extensive microbial diversity within the chicken gut microbiome revealed by metagenomics and culture.</title>
        <authorList>
            <person name="Gilroy R."/>
            <person name="Ravi A."/>
            <person name="Getino M."/>
            <person name="Pursley I."/>
            <person name="Horton D.L."/>
            <person name="Alikhan N.F."/>
            <person name="Baker D."/>
            <person name="Gharbi K."/>
            <person name="Hall N."/>
            <person name="Watson M."/>
            <person name="Adriaenssens E.M."/>
            <person name="Foster-Nyarko E."/>
            <person name="Jarju S."/>
            <person name="Secka A."/>
            <person name="Antonio M."/>
            <person name="Oren A."/>
            <person name="Chaudhuri R.R."/>
            <person name="La Ragione R."/>
            <person name="Hildebrand F."/>
            <person name="Pallen M.J."/>
        </authorList>
    </citation>
    <scope>NUCLEOTIDE SEQUENCE</scope>
    <source>
        <strain evidence="5">CHK195-9823</strain>
    </source>
</reference>
<keyword evidence="4" id="KW-0732">Signal</keyword>
<feature type="compositionally biased region" description="Low complexity" evidence="3">
    <location>
        <begin position="282"/>
        <end position="306"/>
    </location>
</feature>
<dbReference type="Gene3D" id="2.40.420.20">
    <property type="match status" value="1"/>
</dbReference>
<evidence type="ECO:0000256" key="4">
    <source>
        <dbReference type="SAM" id="SignalP"/>
    </source>
</evidence>
<evidence type="ECO:0000313" key="5">
    <source>
        <dbReference type="EMBL" id="HIV40357.1"/>
    </source>
</evidence>
<dbReference type="GO" id="GO:0030313">
    <property type="term" value="C:cell envelope"/>
    <property type="evidence" value="ECO:0007669"/>
    <property type="project" value="UniProtKB-SubCell"/>
</dbReference>
<protein>
    <submittedName>
        <fullName evidence="5">HlyD family efflux transporter periplasmic adaptor subunit</fullName>
    </submittedName>
</protein>
<feature type="compositionally biased region" description="Polar residues" evidence="3">
    <location>
        <begin position="203"/>
        <end position="212"/>
    </location>
</feature>
<feature type="compositionally biased region" description="Low complexity" evidence="3">
    <location>
        <begin position="189"/>
        <end position="201"/>
    </location>
</feature>
<comment type="caution">
    <text evidence="5">The sequence shown here is derived from an EMBL/GenBank/DDBJ whole genome shotgun (WGS) entry which is preliminary data.</text>
</comment>
<gene>
    <name evidence="5" type="ORF">H9747_15410</name>
</gene>
<feature type="region of interest" description="Disordered" evidence="3">
    <location>
        <begin position="401"/>
        <end position="426"/>
    </location>
</feature>
<feature type="compositionally biased region" description="Low complexity" evidence="3">
    <location>
        <begin position="155"/>
        <end position="174"/>
    </location>
</feature>
<evidence type="ECO:0000256" key="2">
    <source>
        <dbReference type="ARBA" id="ARBA00023054"/>
    </source>
</evidence>
<accession>A0A9D1PFM7</accession>
<comment type="subcellular location">
    <subcellularLocation>
        <location evidence="1">Cell envelope</location>
    </subcellularLocation>
</comment>
<sequence length="543" mass="57786">MKLEDKKRMAAKAFAVFFLFMAAAGGLSRAAAAMTVPLADTRTYQEGRLNLDLTGTAVAEAKEETLVSLDKEQRILSAAKTGTQVKAGDVLVQYDTQYLQKAVEEKQAEVKKLELSLEQARIQGEPQERVAASNGAARDLDLADQGLAQAQSDYDQAANESQNAQNQAQSDYDAGVAQADQDRSNAYSQAQALEEQAQELETWGSQLESQGDSEGAGAQYTQAEDLRQQAQALRQEADQAYEAALSQVQAEYDAAVSQAQDSLSQAEEALKAQAQAQAQAQNAYTSAQEEDAAAAANDQKSQAASSYDQQSIQVDLNQEKKELSQMEKIQQAKGQVTAPADGVVTDRNVQTGGITDDSSYLILGTGGLQIKGSLKLQDLEKVEPEDTVEITVSGQGKKLQGKVTRTGAEGTGETAQGTGALGQGAGTAQDTDAGGYFYADIEDASVTWGTQVSYSIEKQSGSSYEMLIPLSAVRQDAEGTYCLIAQAGDTVLGTEYRAVRVNITVEDKDSTQAAVTGNLGRDDLVISGSTKDITEGDKVRLKE</sequence>
<keyword evidence="2" id="KW-0175">Coiled coil</keyword>
<dbReference type="PANTHER" id="PTHR32347">
    <property type="entry name" value="EFFLUX SYSTEM COMPONENT YKNX-RELATED"/>
    <property type="match status" value="1"/>
</dbReference>
<organism evidence="5 6">
    <name type="scientific">Candidatus Blautia stercorigallinarum</name>
    <dbReference type="NCBI Taxonomy" id="2838501"/>
    <lineage>
        <taxon>Bacteria</taxon>
        <taxon>Bacillati</taxon>
        <taxon>Bacillota</taxon>
        <taxon>Clostridia</taxon>
        <taxon>Lachnospirales</taxon>
        <taxon>Lachnospiraceae</taxon>
        <taxon>Blautia</taxon>
    </lineage>
</organism>
<feature type="compositionally biased region" description="Low complexity" evidence="3">
    <location>
        <begin position="406"/>
        <end position="418"/>
    </location>
</feature>
<reference evidence="5" key="2">
    <citation type="submission" date="2021-04" db="EMBL/GenBank/DDBJ databases">
        <authorList>
            <person name="Gilroy R."/>
        </authorList>
    </citation>
    <scope>NUCLEOTIDE SEQUENCE</scope>
    <source>
        <strain evidence="5">CHK195-9823</strain>
    </source>
</reference>